<accession>A0A392R9N5</accession>
<dbReference type="AlphaFoldDB" id="A0A392R9N5"/>
<comment type="caution">
    <text evidence="1">The sequence shown here is derived from an EMBL/GenBank/DDBJ whole genome shotgun (WGS) entry which is preliminary data.</text>
</comment>
<dbReference type="Proteomes" id="UP000265520">
    <property type="component" value="Unassembled WGS sequence"/>
</dbReference>
<evidence type="ECO:0000313" key="1">
    <source>
        <dbReference type="EMBL" id="MCI32556.1"/>
    </source>
</evidence>
<sequence>MLKSVCSYAEIQRQSINFTLSTCAKVNLLVQTEVTEYTDAFDVIVD</sequence>
<name>A0A392R9N5_9FABA</name>
<evidence type="ECO:0000313" key="2">
    <source>
        <dbReference type="Proteomes" id="UP000265520"/>
    </source>
</evidence>
<feature type="non-terminal residue" evidence="1">
    <location>
        <position position="46"/>
    </location>
</feature>
<keyword evidence="2" id="KW-1185">Reference proteome</keyword>
<dbReference type="EMBL" id="LXQA010196671">
    <property type="protein sequence ID" value="MCI32556.1"/>
    <property type="molecule type" value="Genomic_DNA"/>
</dbReference>
<protein>
    <submittedName>
        <fullName evidence="1">Uncharacterized protein</fullName>
    </submittedName>
</protein>
<reference evidence="1 2" key="1">
    <citation type="journal article" date="2018" name="Front. Plant Sci.">
        <title>Red Clover (Trifolium pratense) and Zigzag Clover (T. medium) - A Picture of Genomic Similarities and Differences.</title>
        <authorList>
            <person name="Dluhosova J."/>
            <person name="Istvanek J."/>
            <person name="Nedelnik J."/>
            <person name="Repkova J."/>
        </authorList>
    </citation>
    <scope>NUCLEOTIDE SEQUENCE [LARGE SCALE GENOMIC DNA]</scope>
    <source>
        <strain evidence="2">cv. 10/8</strain>
        <tissue evidence="1">Leaf</tissue>
    </source>
</reference>
<organism evidence="1 2">
    <name type="scientific">Trifolium medium</name>
    <dbReference type="NCBI Taxonomy" id="97028"/>
    <lineage>
        <taxon>Eukaryota</taxon>
        <taxon>Viridiplantae</taxon>
        <taxon>Streptophyta</taxon>
        <taxon>Embryophyta</taxon>
        <taxon>Tracheophyta</taxon>
        <taxon>Spermatophyta</taxon>
        <taxon>Magnoliopsida</taxon>
        <taxon>eudicotyledons</taxon>
        <taxon>Gunneridae</taxon>
        <taxon>Pentapetalae</taxon>
        <taxon>rosids</taxon>
        <taxon>fabids</taxon>
        <taxon>Fabales</taxon>
        <taxon>Fabaceae</taxon>
        <taxon>Papilionoideae</taxon>
        <taxon>50 kb inversion clade</taxon>
        <taxon>NPAAA clade</taxon>
        <taxon>Hologalegina</taxon>
        <taxon>IRL clade</taxon>
        <taxon>Trifolieae</taxon>
        <taxon>Trifolium</taxon>
    </lineage>
</organism>
<proteinExistence type="predicted"/>